<keyword evidence="2" id="KW-1185">Reference proteome</keyword>
<dbReference type="EMBL" id="JAAGAB010000001">
    <property type="protein sequence ID" value="NDU99826.1"/>
    <property type="molecule type" value="Genomic_DNA"/>
</dbReference>
<proteinExistence type="predicted"/>
<reference evidence="1 2" key="1">
    <citation type="submission" date="2020-02" db="EMBL/GenBank/DDBJ databases">
        <title>Pseudoroseicyclus tamarix, sp. nov., isolated from offshore sediment of a Tamarix chinensis forest.</title>
        <authorList>
            <person name="Gai Y."/>
        </authorList>
    </citation>
    <scope>NUCLEOTIDE SEQUENCE [LARGE SCALE GENOMIC DNA]</scope>
    <source>
        <strain evidence="1 2">CLL3-39</strain>
    </source>
</reference>
<evidence type="ECO:0000313" key="2">
    <source>
        <dbReference type="Proteomes" id="UP000474757"/>
    </source>
</evidence>
<dbReference type="Proteomes" id="UP000474757">
    <property type="component" value="Unassembled WGS sequence"/>
</dbReference>
<dbReference type="RefSeq" id="WP_163889629.1">
    <property type="nucleotide sequence ID" value="NZ_JAAFYS010000001.1"/>
</dbReference>
<sequence length="124" mass="14453">MEMQRYDCFASLVDEIEAIEEYGKTAVKNEVDPNIRLTQLTKKIGKFMKSVGEDDAELSFLLNHERADIRHWAANFLPQKHERKNEAWGILEELAAKERGRIGRRSHLLVTKVRESMRRQGLTD</sequence>
<name>A0A6B2JME7_9RHOB</name>
<evidence type="ECO:0000313" key="1">
    <source>
        <dbReference type="EMBL" id="NDU99826.1"/>
    </source>
</evidence>
<organism evidence="1 2">
    <name type="scientific">Pseudoroseicyclus tamaricis</name>
    <dbReference type="NCBI Taxonomy" id="2705421"/>
    <lineage>
        <taxon>Bacteria</taxon>
        <taxon>Pseudomonadati</taxon>
        <taxon>Pseudomonadota</taxon>
        <taxon>Alphaproteobacteria</taxon>
        <taxon>Rhodobacterales</taxon>
        <taxon>Paracoccaceae</taxon>
        <taxon>Pseudoroseicyclus</taxon>
    </lineage>
</organism>
<gene>
    <name evidence="1" type="ORF">GZA08_02415</name>
</gene>
<protein>
    <submittedName>
        <fullName evidence="1">Uncharacterized protein</fullName>
    </submittedName>
</protein>
<dbReference type="AlphaFoldDB" id="A0A6B2JME7"/>
<comment type="caution">
    <text evidence="1">The sequence shown here is derived from an EMBL/GenBank/DDBJ whole genome shotgun (WGS) entry which is preliminary data.</text>
</comment>
<accession>A0A6B2JME7</accession>